<evidence type="ECO:0000313" key="4">
    <source>
        <dbReference type="Proteomes" id="UP000001416"/>
    </source>
</evidence>
<reference evidence="3 4" key="1">
    <citation type="journal article" date="2003" name="J. Bacteriol.">
        <title>Complete genome sequence of the ammonia-oxidizing bacterium and obligate chemolithoautotroph Nitrosomonas europaea.</title>
        <authorList>
            <person name="Chain P."/>
            <person name="Lamerdin J."/>
            <person name="Larimer F."/>
            <person name="Regala W."/>
            <person name="Land M."/>
            <person name="Hauser L."/>
            <person name="Hooper A."/>
            <person name="Klotz M."/>
            <person name="Norton J."/>
            <person name="Sayavedra-Soto L."/>
            <person name="Arciero D."/>
            <person name="Hommes N."/>
            <person name="Whittaker M."/>
            <person name="Arp D."/>
        </authorList>
    </citation>
    <scope>NUCLEOTIDE SEQUENCE [LARGE SCALE GENOMIC DNA]</scope>
    <source>
        <strain evidence="4">ATCC 19718 / CIP 103999 / KCTC 2705 / NBRC 14298</strain>
    </source>
</reference>
<dbReference type="DNASU" id="1082476"/>
<dbReference type="KEGG" id="neu:NE1524"/>
<proteinExistence type="inferred from homology"/>
<dbReference type="eggNOG" id="COG3609">
    <property type="taxonomic scope" value="Bacteria"/>
</dbReference>
<evidence type="ECO:0000313" key="3">
    <source>
        <dbReference type="EMBL" id="CAD85435.1"/>
    </source>
</evidence>
<dbReference type="PhylomeDB" id="Q82UG5"/>
<keyword evidence="2" id="KW-1277">Toxin-antitoxin system</keyword>
<dbReference type="AlphaFoldDB" id="Q82UG5"/>
<dbReference type="Proteomes" id="UP000001416">
    <property type="component" value="Chromosome"/>
</dbReference>
<dbReference type="HOGENOM" id="CLU_2001444_0_0_4"/>
<evidence type="ECO:0008006" key="5">
    <source>
        <dbReference type="Google" id="ProtNLM"/>
    </source>
</evidence>
<comment type="similarity">
    <text evidence="1">Belongs to the ParD antitoxin family.</text>
</comment>
<dbReference type="Gene3D" id="6.10.10.120">
    <property type="entry name" value="Antitoxin ParD1-like"/>
    <property type="match status" value="1"/>
</dbReference>
<organism evidence="3 4">
    <name type="scientific">Nitrosomonas europaea (strain ATCC 19718 / CIP 103999 / KCTC 2705 / NBRC 14298)</name>
    <dbReference type="NCBI Taxonomy" id="228410"/>
    <lineage>
        <taxon>Bacteria</taxon>
        <taxon>Pseudomonadati</taxon>
        <taxon>Pseudomonadota</taxon>
        <taxon>Betaproteobacteria</taxon>
        <taxon>Nitrosomonadales</taxon>
        <taxon>Nitrosomonadaceae</taxon>
        <taxon>Nitrosomonas</taxon>
    </lineage>
</organism>
<name>Q82UG5_NITEU</name>
<dbReference type="InterPro" id="IPR010985">
    <property type="entry name" value="Ribbon_hlx_hlx"/>
</dbReference>
<sequence length="124" mass="14322">MYKLRFFADFCLELTASLTFFRGSLASISCFTADYRYGDMTMATVRKTISLTNQQDAWITAQVEAGRFTNDSELIRDLIRREQERMAEIDNIRAALIDGEQSGEPQPFDFDQFKRHKLAQHKPG</sequence>
<accession>Q82UG5</accession>
<dbReference type="PANTHER" id="PTHR36582">
    <property type="entry name" value="ANTITOXIN PARD"/>
    <property type="match status" value="1"/>
</dbReference>
<dbReference type="InterPro" id="IPR022789">
    <property type="entry name" value="ParD"/>
</dbReference>
<dbReference type="GO" id="GO:0006355">
    <property type="term" value="P:regulation of DNA-templated transcription"/>
    <property type="evidence" value="ECO:0007669"/>
    <property type="project" value="InterPro"/>
</dbReference>
<dbReference type="CDD" id="cd22231">
    <property type="entry name" value="RHH_NikR_HicB-like"/>
    <property type="match status" value="1"/>
</dbReference>
<dbReference type="PANTHER" id="PTHR36582:SF2">
    <property type="entry name" value="ANTITOXIN PARD"/>
    <property type="match status" value="1"/>
</dbReference>
<evidence type="ECO:0000256" key="1">
    <source>
        <dbReference type="ARBA" id="ARBA00008580"/>
    </source>
</evidence>
<dbReference type="EMBL" id="AL954747">
    <property type="protein sequence ID" value="CAD85435.1"/>
    <property type="molecule type" value="Genomic_DNA"/>
</dbReference>
<evidence type="ECO:0000256" key="2">
    <source>
        <dbReference type="ARBA" id="ARBA00022649"/>
    </source>
</evidence>
<dbReference type="InterPro" id="IPR038296">
    <property type="entry name" value="ParD_sf"/>
</dbReference>
<gene>
    <name evidence="3" type="ordered locus">NE1524</name>
</gene>
<protein>
    <recommendedName>
        <fullName evidence="5">Antitoxin ParD1/3/4</fullName>
    </recommendedName>
</protein>
<dbReference type="STRING" id="228410.NE1524"/>
<keyword evidence="4" id="KW-1185">Reference proteome</keyword>
<dbReference type="SMR" id="Q82UG5"/>
<dbReference type="SUPFAM" id="SSF47598">
    <property type="entry name" value="Ribbon-helix-helix"/>
    <property type="match status" value="1"/>
</dbReference>
<dbReference type="Pfam" id="PF03693">
    <property type="entry name" value="ParD_antitoxin"/>
    <property type="match status" value="1"/>
</dbReference>
<dbReference type="NCBIfam" id="TIGR02606">
    <property type="entry name" value="antidote_CC2985"/>
    <property type="match status" value="1"/>
</dbReference>